<dbReference type="InterPro" id="IPR020557">
    <property type="entry name" value="Fumarate_lyase_CS"/>
</dbReference>
<evidence type="ECO:0000313" key="4">
    <source>
        <dbReference type="Proteomes" id="UP001367771"/>
    </source>
</evidence>
<dbReference type="InterPro" id="IPR008948">
    <property type="entry name" value="L-Aspartase-like"/>
</dbReference>
<evidence type="ECO:0000256" key="1">
    <source>
        <dbReference type="ARBA" id="ARBA00034772"/>
    </source>
</evidence>
<keyword evidence="3" id="KW-0456">Lyase</keyword>
<gene>
    <name evidence="3" type="ORF">V8201_14695</name>
</gene>
<dbReference type="Proteomes" id="UP001367771">
    <property type="component" value="Unassembled WGS sequence"/>
</dbReference>
<proteinExistence type="inferred from homology"/>
<name>A0ABU8H5U0_9SPHN</name>
<dbReference type="PROSITE" id="PS00163">
    <property type="entry name" value="FUMARATE_LYASES"/>
    <property type="match status" value="1"/>
</dbReference>
<dbReference type="PRINTS" id="PR00149">
    <property type="entry name" value="FUMRATELYASE"/>
</dbReference>
<keyword evidence="4" id="KW-1185">Reference proteome</keyword>
<dbReference type="PANTHER" id="PTHR43172:SF2">
    <property type="entry name" value="ADENYLOSUCCINATE LYASE C-TERMINAL DOMAIN-CONTAINING PROTEIN"/>
    <property type="match status" value="1"/>
</dbReference>
<dbReference type="Gene3D" id="1.20.200.10">
    <property type="entry name" value="Fumarase/aspartase (Central domain)"/>
    <property type="match status" value="1"/>
</dbReference>
<dbReference type="RefSeq" id="WP_336545738.1">
    <property type="nucleotide sequence ID" value="NZ_JBBBDM010000008.1"/>
</dbReference>
<dbReference type="GO" id="GO:0016829">
    <property type="term" value="F:lyase activity"/>
    <property type="evidence" value="ECO:0007669"/>
    <property type="project" value="UniProtKB-KW"/>
</dbReference>
<accession>A0ABU8H5U0</accession>
<dbReference type="PRINTS" id="PR00145">
    <property type="entry name" value="ARGSUCLYASE"/>
</dbReference>
<comment type="similarity">
    <text evidence="1">Belongs to the class-II fumarase/aspartase family.</text>
</comment>
<evidence type="ECO:0000259" key="2">
    <source>
        <dbReference type="Pfam" id="PF00206"/>
    </source>
</evidence>
<dbReference type="InterPro" id="IPR022761">
    <property type="entry name" value="Fumarate_lyase_N"/>
</dbReference>
<sequence length="379" mass="37439">MSLLRTRPVATAAMIATFDDEATIAAALAFETALAAAQAAVGVIPAEAAAAIAAAASALRLDPAALAERAALAGTLAIPLVATLRAQLDGEAATALHRGATSQDVADSALMMQVRRAGTLLLVDTDRVTTALAPLAHAHAATPAIGRTLLQDAQPIGFGLRLAQWHAGIAAAAARLSREVAAKAALQWGGAAGSRPDQAGQADAVAARLAAALGLAEAPPWHARREGVAGIAAALGILIGALGKMARDLALLAQNGVGEAREPAVAGRGGSSAMAHKRNPTGCQIALSAATRAPGLVAGILAALPAEEERGLGGWQAEGPMLVDLFLLASGAAEAMAGVAEGLEIDGDAIARNLAAAGQGTGIGDSVALVDALLDIGKD</sequence>
<protein>
    <submittedName>
        <fullName evidence="3">Lyase family protein</fullName>
    </submittedName>
</protein>
<organism evidence="3 4">
    <name type="scientific">Sphingomonas kyungheensis</name>
    <dbReference type="NCBI Taxonomy" id="1069987"/>
    <lineage>
        <taxon>Bacteria</taxon>
        <taxon>Pseudomonadati</taxon>
        <taxon>Pseudomonadota</taxon>
        <taxon>Alphaproteobacteria</taxon>
        <taxon>Sphingomonadales</taxon>
        <taxon>Sphingomonadaceae</taxon>
        <taxon>Sphingomonas</taxon>
    </lineage>
</organism>
<evidence type="ECO:0000313" key="3">
    <source>
        <dbReference type="EMBL" id="MEI5688336.1"/>
    </source>
</evidence>
<feature type="domain" description="Fumarate lyase N-terminal" evidence="2">
    <location>
        <begin position="10"/>
        <end position="295"/>
    </location>
</feature>
<dbReference type="PANTHER" id="PTHR43172">
    <property type="entry name" value="ADENYLOSUCCINATE LYASE"/>
    <property type="match status" value="1"/>
</dbReference>
<dbReference type="InterPro" id="IPR000362">
    <property type="entry name" value="Fumarate_lyase_fam"/>
</dbReference>
<dbReference type="Pfam" id="PF00206">
    <property type="entry name" value="Lyase_1"/>
    <property type="match status" value="1"/>
</dbReference>
<dbReference type="SUPFAM" id="SSF48557">
    <property type="entry name" value="L-aspartase-like"/>
    <property type="match status" value="1"/>
</dbReference>
<reference evidence="3 4" key="1">
    <citation type="journal article" date="2013" name="Int. J. Syst. Evol. Microbiol.">
        <title>Sphingomonas kyungheensis sp. nov., a bacterium with ginsenoside-converting activity isolated from soil of a ginseng field.</title>
        <authorList>
            <person name="Son H.M."/>
            <person name="Yang J.E."/>
            <person name="Park Y."/>
            <person name="Han C.K."/>
            <person name="Kim S.G."/>
            <person name="Kook M."/>
            <person name="Yi T.H."/>
        </authorList>
    </citation>
    <scope>NUCLEOTIDE SEQUENCE [LARGE SCALE GENOMIC DNA]</scope>
    <source>
        <strain evidence="3 4">LMG 26582</strain>
    </source>
</reference>
<comment type="caution">
    <text evidence="3">The sequence shown here is derived from an EMBL/GenBank/DDBJ whole genome shotgun (WGS) entry which is preliminary data.</text>
</comment>
<dbReference type="EMBL" id="JBBBDM010000008">
    <property type="protein sequence ID" value="MEI5688336.1"/>
    <property type="molecule type" value="Genomic_DNA"/>
</dbReference>